<feature type="transmembrane region" description="Helical" evidence="2">
    <location>
        <begin position="132"/>
        <end position="150"/>
    </location>
</feature>
<gene>
    <name evidence="4" type="ORF">SSS_2014</name>
</gene>
<evidence type="ECO:0000313" key="4">
    <source>
        <dbReference type="EMBL" id="KAF7490940.1"/>
    </source>
</evidence>
<evidence type="ECO:0000256" key="1">
    <source>
        <dbReference type="SAM" id="MobiDB-lite"/>
    </source>
</evidence>
<keyword evidence="2" id="KW-1133">Transmembrane helix</keyword>
<feature type="transmembrane region" description="Helical" evidence="2">
    <location>
        <begin position="252"/>
        <end position="272"/>
    </location>
</feature>
<dbReference type="EMBL" id="WVUK01000062">
    <property type="protein sequence ID" value="KAF7490940.1"/>
    <property type="molecule type" value="Genomic_DNA"/>
</dbReference>
<proteinExistence type="predicted"/>
<dbReference type="GO" id="GO:0016020">
    <property type="term" value="C:membrane"/>
    <property type="evidence" value="ECO:0007669"/>
    <property type="project" value="TreeGrafter"/>
</dbReference>
<organism evidence="4">
    <name type="scientific">Sarcoptes scabiei</name>
    <name type="common">Itch mite</name>
    <name type="synonym">Acarus scabiei</name>
    <dbReference type="NCBI Taxonomy" id="52283"/>
    <lineage>
        <taxon>Eukaryota</taxon>
        <taxon>Metazoa</taxon>
        <taxon>Ecdysozoa</taxon>
        <taxon>Arthropoda</taxon>
        <taxon>Chelicerata</taxon>
        <taxon>Arachnida</taxon>
        <taxon>Acari</taxon>
        <taxon>Acariformes</taxon>
        <taxon>Sarcoptiformes</taxon>
        <taxon>Astigmata</taxon>
        <taxon>Psoroptidia</taxon>
        <taxon>Sarcoptoidea</taxon>
        <taxon>Sarcoptidae</taxon>
        <taxon>Sarcoptinae</taxon>
        <taxon>Sarcoptes</taxon>
    </lineage>
</organism>
<feature type="compositionally biased region" description="Pro residues" evidence="1">
    <location>
        <begin position="521"/>
        <end position="535"/>
    </location>
</feature>
<feature type="region of interest" description="Disordered" evidence="1">
    <location>
        <begin position="497"/>
        <end position="535"/>
    </location>
</feature>
<name>A0A834R783_SARSC</name>
<feature type="compositionally biased region" description="Polar residues" evidence="1">
    <location>
        <begin position="54"/>
        <end position="84"/>
    </location>
</feature>
<sequence>MPVPIRPQITDFIGSLSSRINDGLREVSSSIRSFGNSCNDRLQRLSGQQSSSGNSTNPENPIIDSNENDTQSPNVAPDAQTSTTDHFRNFCRRSSSQNRHSNHYRDREYHNAYHLYRNALISVQTIDKDRNVLAAVLSIIVIAILATALAQPKWFSIYNDLCAPRYLAKSSDQFEPSKSWIDCLSETFLIHYVFLTGSIITDDGIPIFDLQYYQNGPFHSSSYVFTPITIYGLTPDYKICANPQILALKRTIIGLCFLAIMCTLIQFFMDTIGTRKKWANAMRVYAVGNIICVLLCIMIIGLCYFISILYERMQLQQLFTKQQTSPFSLNSDSIRSRMIGRTMASNQLDYLTIHQIEVKFELSYYLVTLAGFISILASAANLFRRPRQIFIERISGINNYHNNLSHCLSRPSRSALSALHRNGDESLLLGSDSLNAGCADSPSTSAANRYFSPYSCAPNDWLFNRNWNLFYHSTDPSSLPSYHSNHQRQAFDQRNAINSSNSTMPSNENRLTANTQLPSMPSVPVPCPPPPPYSP</sequence>
<dbReference type="GO" id="GO:0008285">
    <property type="term" value="P:negative regulation of cell population proliferation"/>
    <property type="evidence" value="ECO:0007669"/>
    <property type="project" value="InterPro"/>
</dbReference>
<reference evidence="4" key="2">
    <citation type="submission" date="2020-01" db="EMBL/GenBank/DDBJ databases">
        <authorList>
            <person name="Korhonen P.K.K."/>
            <person name="Guangxu M.G."/>
            <person name="Wang T.W."/>
            <person name="Stroehlein A.J.S."/>
            <person name="Young N.D."/>
            <person name="Ang C.-S.A."/>
            <person name="Fernando D.W.F."/>
            <person name="Lu H.L."/>
            <person name="Taylor S.T."/>
            <person name="Ehtesham M.E.M."/>
            <person name="Najaraj S.H.N."/>
            <person name="Harsha G.H.G."/>
            <person name="Madugundu A.M."/>
            <person name="Renuse S.R."/>
            <person name="Holt D.H."/>
            <person name="Pandey A.P."/>
            <person name="Papenfuss A.P."/>
            <person name="Gasser R.B.G."/>
            <person name="Fischer K.F."/>
        </authorList>
    </citation>
    <scope>NUCLEOTIDE SEQUENCE</scope>
    <source>
        <strain evidence="4">SSS_KF_BRIS2020</strain>
    </source>
</reference>
<reference evidence="6" key="1">
    <citation type="journal article" date="2020" name="PLoS Negl. Trop. Dis.">
        <title>High-quality nuclear genome for Sarcoptes scabiei-A critical resource for a neglected parasite.</title>
        <authorList>
            <person name="Korhonen P.K."/>
            <person name="Gasser R.B."/>
            <person name="Ma G."/>
            <person name="Wang T."/>
            <person name="Stroehlein A.J."/>
            <person name="Young N.D."/>
            <person name="Ang C.S."/>
            <person name="Fernando D.D."/>
            <person name="Lu H.C."/>
            <person name="Taylor S."/>
            <person name="Reynolds S.L."/>
            <person name="Mofiz E."/>
            <person name="Najaraj S.H."/>
            <person name="Gowda H."/>
            <person name="Madugundu A."/>
            <person name="Renuse S."/>
            <person name="Holt D."/>
            <person name="Pandey A."/>
            <person name="Papenfuss A.T."/>
            <person name="Fischer K."/>
        </authorList>
    </citation>
    <scope>NUCLEOTIDE SEQUENCE [LARGE SCALE GENOMIC DNA]</scope>
</reference>
<dbReference type="GO" id="GO:0032007">
    <property type="term" value="P:negative regulation of TOR signaling"/>
    <property type="evidence" value="ECO:0007669"/>
    <property type="project" value="InterPro"/>
</dbReference>
<evidence type="ECO:0000313" key="6">
    <source>
        <dbReference type="Proteomes" id="UP000070412"/>
    </source>
</evidence>
<dbReference type="InterPro" id="IPR033331">
    <property type="entry name" value="TMEM127"/>
</dbReference>
<feature type="compositionally biased region" description="Polar residues" evidence="1">
    <location>
        <begin position="497"/>
        <end position="517"/>
    </location>
</feature>
<evidence type="ECO:0000256" key="2">
    <source>
        <dbReference type="SAM" id="Phobius"/>
    </source>
</evidence>
<feature type="domain" description="Transmembrane protein 127 transmembrane region" evidence="3">
    <location>
        <begin position="240"/>
        <end position="317"/>
    </location>
</feature>
<feature type="region of interest" description="Disordered" evidence="1">
    <location>
        <begin position="38"/>
        <end position="87"/>
    </location>
</feature>
<feature type="domain" description="Transmembrane protein 127 transmembrane region" evidence="3">
    <location>
        <begin position="353"/>
        <end position="382"/>
    </location>
</feature>
<dbReference type="Proteomes" id="UP000070412">
    <property type="component" value="Unassembled WGS sequence"/>
</dbReference>
<dbReference type="Pfam" id="PF20517">
    <property type="entry name" value="TMEM127"/>
    <property type="match status" value="2"/>
</dbReference>
<keyword evidence="2 4" id="KW-0812">Transmembrane</keyword>
<keyword evidence="6" id="KW-1185">Reference proteome</keyword>
<evidence type="ECO:0000259" key="3">
    <source>
        <dbReference type="Pfam" id="PF20517"/>
    </source>
</evidence>
<protein>
    <submittedName>
        <fullName evidence="4">Putative transmembrane protein</fullName>
    </submittedName>
</protein>
<feature type="transmembrane region" description="Helical" evidence="2">
    <location>
        <begin position="284"/>
        <end position="310"/>
    </location>
</feature>
<keyword evidence="2" id="KW-0472">Membrane</keyword>
<dbReference type="PANTHER" id="PTHR28358">
    <property type="entry name" value="TRANSMEMBRANE PROTEIN 127"/>
    <property type="match status" value="1"/>
</dbReference>
<dbReference type="PANTHER" id="PTHR28358:SF1">
    <property type="entry name" value="TRANSMEMBRANE PROTEIN 127"/>
    <property type="match status" value="1"/>
</dbReference>
<dbReference type="InterPro" id="IPR046795">
    <property type="entry name" value="TMEM127_TM"/>
</dbReference>
<accession>A0A834R783</accession>
<dbReference type="AlphaFoldDB" id="A0A834R783"/>
<dbReference type="EnsemblMetazoa" id="SSS_2014s_mrna">
    <property type="protein sequence ID" value="KAF7490940.1"/>
    <property type="gene ID" value="SSS_2014"/>
</dbReference>
<dbReference type="OrthoDB" id="10030622at2759"/>
<reference evidence="5" key="3">
    <citation type="submission" date="2022-06" db="UniProtKB">
        <authorList>
            <consortium name="EnsemblMetazoa"/>
        </authorList>
    </citation>
    <scope>IDENTIFICATION</scope>
</reference>
<feature type="transmembrane region" description="Helical" evidence="2">
    <location>
        <begin position="362"/>
        <end position="383"/>
    </location>
</feature>
<evidence type="ECO:0000313" key="5">
    <source>
        <dbReference type="EnsemblMetazoa" id="KAF7490940.1"/>
    </source>
</evidence>
<feature type="compositionally biased region" description="Low complexity" evidence="1">
    <location>
        <begin position="44"/>
        <end position="53"/>
    </location>
</feature>